<evidence type="ECO:0000259" key="2">
    <source>
        <dbReference type="PROSITE" id="PS50110"/>
    </source>
</evidence>
<dbReference type="AlphaFoldDB" id="A0A1D8TTY7"/>
<evidence type="ECO:0000256" key="1">
    <source>
        <dbReference type="PROSITE-ProRule" id="PRU00169"/>
    </source>
</evidence>
<dbReference type="InterPro" id="IPR050469">
    <property type="entry name" value="Diguanylate_Cyclase"/>
</dbReference>
<dbReference type="PANTHER" id="PTHR45138">
    <property type="entry name" value="REGULATORY COMPONENTS OF SENSORY TRANSDUCTION SYSTEM"/>
    <property type="match status" value="1"/>
</dbReference>
<dbReference type="Gene3D" id="3.30.70.270">
    <property type="match status" value="1"/>
</dbReference>
<dbReference type="NCBIfam" id="TIGR00254">
    <property type="entry name" value="GGDEF"/>
    <property type="match status" value="1"/>
</dbReference>
<dbReference type="CDD" id="cd01949">
    <property type="entry name" value="GGDEF"/>
    <property type="match status" value="1"/>
</dbReference>
<dbReference type="OrthoDB" id="453368at2"/>
<sequence length="318" mass="35520">MDNTDLNNLNNKTPQVLVVDDEKITRLVLRRSLTKEGYKVIEASNGEQCLNICKDKLPDIVLLDARMPIIDGFTCCAKLKDNFGSECPPILMITGLNDADSVERGFEAGVTDYITKPIHWAVLRRRVRRLIESSWTMTQLKIANKELARLATIDGLTQVANRRAFDEYFNNEWYRLAREEKPLSLVLCDIDFFKLYNDTYGHQSGDECLKQVAQILGQSAKRPADLVARYGGEEFVVMLPSTDIQGAIQVAETIETKLYKQAIPHSGSLVSDIVTVSLGGASTIPTVKSSPENLFAEADKALYQAKLAGRNRLVSVNY</sequence>
<dbReference type="Gene3D" id="3.40.50.2300">
    <property type="match status" value="1"/>
</dbReference>
<dbReference type="STRING" id="1458985.BJP34_18170"/>
<dbReference type="PANTHER" id="PTHR45138:SF9">
    <property type="entry name" value="DIGUANYLATE CYCLASE DGCM-RELATED"/>
    <property type="match status" value="1"/>
</dbReference>
<feature type="domain" description="GGDEF" evidence="3">
    <location>
        <begin position="181"/>
        <end position="318"/>
    </location>
</feature>
<dbReference type="KEGG" id="mpro:BJP34_18170"/>
<dbReference type="Pfam" id="PF00072">
    <property type="entry name" value="Response_reg"/>
    <property type="match status" value="1"/>
</dbReference>
<dbReference type="GO" id="GO:0000160">
    <property type="term" value="P:phosphorelay signal transduction system"/>
    <property type="evidence" value="ECO:0007669"/>
    <property type="project" value="InterPro"/>
</dbReference>
<dbReference type="SUPFAM" id="SSF55073">
    <property type="entry name" value="Nucleotide cyclase"/>
    <property type="match status" value="1"/>
</dbReference>
<dbReference type="RefSeq" id="WP_070393562.1">
    <property type="nucleotide sequence ID" value="NZ_CP017599.1"/>
</dbReference>
<dbReference type="GO" id="GO:1902201">
    <property type="term" value="P:negative regulation of bacterial-type flagellum-dependent cell motility"/>
    <property type="evidence" value="ECO:0007669"/>
    <property type="project" value="TreeGrafter"/>
</dbReference>
<protein>
    <submittedName>
        <fullName evidence="4">Diguanylate cyclase response regulator</fullName>
    </submittedName>
</protein>
<evidence type="ECO:0000313" key="5">
    <source>
        <dbReference type="Proteomes" id="UP000177870"/>
    </source>
</evidence>
<dbReference type="Pfam" id="PF00990">
    <property type="entry name" value="GGDEF"/>
    <property type="match status" value="1"/>
</dbReference>
<dbReference type="InterPro" id="IPR029787">
    <property type="entry name" value="Nucleotide_cyclase"/>
</dbReference>
<dbReference type="InterPro" id="IPR043128">
    <property type="entry name" value="Rev_trsase/Diguanyl_cyclase"/>
</dbReference>
<dbReference type="Proteomes" id="UP000177870">
    <property type="component" value="Chromosome"/>
</dbReference>
<feature type="modified residue" description="4-aspartylphosphate" evidence="1">
    <location>
        <position position="64"/>
    </location>
</feature>
<dbReference type="SMART" id="SM00448">
    <property type="entry name" value="REC"/>
    <property type="match status" value="1"/>
</dbReference>
<reference evidence="5" key="1">
    <citation type="submission" date="2016-10" db="EMBL/GenBank/DDBJ databases">
        <title>Comparative genomics uncovers the prolific and rare metabolic potential of the cyanobacterial genus Moorea.</title>
        <authorList>
            <person name="Leao T."/>
            <person name="Castelao G."/>
            <person name="Korobeynikov A."/>
            <person name="Monroe E.A."/>
            <person name="Podell S."/>
            <person name="Glukhov E."/>
            <person name="Allen E."/>
            <person name="Gerwick W.H."/>
            <person name="Gerwick L."/>
        </authorList>
    </citation>
    <scope>NUCLEOTIDE SEQUENCE [LARGE SCALE GENOMIC DNA]</scope>
    <source>
        <strain evidence="5">PAL-8-15-08-1</strain>
    </source>
</reference>
<evidence type="ECO:0000259" key="3">
    <source>
        <dbReference type="PROSITE" id="PS50887"/>
    </source>
</evidence>
<evidence type="ECO:0000313" key="4">
    <source>
        <dbReference type="EMBL" id="AOX01112.1"/>
    </source>
</evidence>
<dbReference type="GO" id="GO:0043709">
    <property type="term" value="P:cell adhesion involved in single-species biofilm formation"/>
    <property type="evidence" value="ECO:0007669"/>
    <property type="project" value="TreeGrafter"/>
</dbReference>
<dbReference type="InterPro" id="IPR001789">
    <property type="entry name" value="Sig_transdc_resp-reg_receiver"/>
</dbReference>
<dbReference type="SUPFAM" id="SSF52172">
    <property type="entry name" value="CheY-like"/>
    <property type="match status" value="1"/>
</dbReference>
<dbReference type="InterPro" id="IPR000160">
    <property type="entry name" value="GGDEF_dom"/>
</dbReference>
<organism evidence="4 5">
    <name type="scientific">Moorena producens PAL-8-15-08-1</name>
    <dbReference type="NCBI Taxonomy" id="1458985"/>
    <lineage>
        <taxon>Bacteria</taxon>
        <taxon>Bacillati</taxon>
        <taxon>Cyanobacteriota</taxon>
        <taxon>Cyanophyceae</taxon>
        <taxon>Coleofasciculales</taxon>
        <taxon>Coleofasciculaceae</taxon>
        <taxon>Moorena</taxon>
    </lineage>
</organism>
<feature type="domain" description="Response regulatory" evidence="2">
    <location>
        <begin position="15"/>
        <end position="131"/>
    </location>
</feature>
<dbReference type="SMART" id="SM00267">
    <property type="entry name" value="GGDEF"/>
    <property type="match status" value="1"/>
</dbReference>
<dbReference type="PROSITE" id="PS50110">
    <property type="entry name" value="RESPONSE_REGULATORY"/>
    <property type="match status" value="1"/>
</dbReference>
<dbReference type="GO" id="GO:0005886">
    <property type="term" value="C:plasma membrane"/>
    <property type="evidence" value="ECO:0007669"/>
    <property type="project" value="TreeGrafter"/>
</dbReference>
<name>A0A1D8TTY7_9CYAN</name>
<dbReference type="PROSITE" id="PS50887">
    <property type="entry name" value="GGDEF"/>
    <property type="match status" value="1"/>
</dbReference>
<dbReference type="EMBL" id="CP017599">
    <property type="protein sequence ID" value="AOX01112.1"/>
    <property type="molecule type" value="Genomic_DNA"/>
</dbReference>
<proteinExistence type="predicted"/>
<dbReference type="FunFam" id="3.30.70.270:FF:000001">
    <property type="entry name" value="Diguanylate cyclase domain protein"/>
    <property type="match status" value="1"/>
</dbReference>
<accession>A0A1D8TTY7</accession>
<keyword evidence="1" id="KW-0597">Phosphoprotein</keyword>
<gene>
    <name evidence="4" type="ORF">BJP34_18170</name>
</gene>
<dbReference type="InterPro" id="IPR011006">
    <property type="entry name" value="CheY-like_superfamily"/>
</dbReference>
<dbReference type="GO" id="GO:0052621">
    <property type="term" value="F:diguanylate cyclase activity"/>
    <property type="evidence" value="ECO:0007669"/>
    <property type="project" value="TreeGrafter"/>
</dbReference>